<evidence type="ECO:0000256" key="3">
    <source>
        <dbReference type="ARBA" id="ARBA00012485"/>
    </source>
</evidence>
<evidence type="ECO:0000313" key="9">
    <source>
        <dbReference type="EMBL" id="KAK3277561.1"/>
    </source>
</evidence>
<dbReference type="Gene3D" id="3.90.1750.10">
    <property type="entry name" value="Hect, E3 ligase catalytic domains"/>
    <property type="match status" value="1"/>
</dbReference>
<feature type="compositionally biased region" description="Polar residues" evidence="7">
    <location>
        <begin position="673"/>
        <end position="734"/>
    </location>
</feature>
<dbReference type="Pfam" id="PF00632">
    <property type="entry name" value="HECT"/>
    <property type="match status" value="2"/>
</dbReference>
<dbReference type="GO" id="GO:0005737">
    <property type="term" value="C:cytoplasm"/>
    <property type="evidence" value="ECO:0007669"/>
    <property type="project" value="TreeGrafter"/>
</dbReference>
<evidence type="ECO:0000313" key="10">
    <source>
        <dbReference type="Proteomes" id="UP001190700"/>
    </source>
</evidence>
<dbReference type="PANTHER" id="PTHR11254:SF440">
    <property type="entry name" value="E3 UBIQUITIN-PROTEIN LIGASE NEDD-4"/>
    <property type="match status" value="1"/>
</dbReference>
<feature type="compositionally biased region" description="Basic and acidic residues" evidence="7">
    <location>
        <begin position="774"/>
        <end position="793"/>
    </location>
</feature>
<dbReference type="InterPro" id="IPR035983">
    <property type="entry name" value="Hect_E3_ubiquitin_ligase"/>
</dbReference>
<keyword evidence="5 6" id="KW-0833">Ubl conjugation pathway</keyword>
<dbReference type="GO" id="GO:0006511">
    <property type="term" value="P:ubiquitin-dependent protein catabolic process"/>
    <property type="evidence" value="ECO:0007669"/>
    <property type="project" value="TreeGrafter"/>
</dbReference>
<dbReference type="InterPro" id="IPR050409">
    <property type="entry name" value="E3_ubiq-protein_ligase"/>
</dbReference>
<gene>
    <name evidence="9" type="ORF">CYMTET_14440</name>
</gene>
<dbReference type="SUPFAM" id="SSF56204">
    <property type="entry name" value="Hect, E3 ligase catalytic domain"/>
    <property type="match status" value="1"/>
</dbReference>
<comment type="caution">
    <text evidence="9">The sequence shown here is derived from an EMBL/GenBank/DDBJ whole genome shotgun (WGS) entry which is preliminary data.</text>
</comment>
<feature type="compositionally biased region" description="Low complexity" evidence="7">
    <location>
        <begin position="828"/>
        <end position="838"/>
    </location>
</feature>
<feature type="active site" description="Glycyl thioester intermediate" evidence="6">
    <location>
        <position position="600"/>
    </location>
</feature>
<evidence type="ECO:0000256" key="1">
    <source>
        <dbReference type="ARBA" id="ARBA00000885"/>
    </source>
</evidence>
<keyword evidence="4" id="KW-0808">Transferase</keyword>
<dbReference type="Proteomes" id="UP001190700">
    <property type="component" value="Unassembled WGS sequence"/>
</dbReference>
<dbReference type="InterPro" id="IPR000569">
    <property type="entry name" value="HECT_dom"/>
</dbReference>
<dbReference type="EC" id="2.3.2.26" evidence="3"/>
<proteinExistence type="predicted"/>
<evidence type="ECO:0000256" key="6">
    <source>
        <dbReference type="PROSITE-ProRule" id="PRU00104"/>
    </source>
</evidence>
<feature type="region of interest" description="Disordered" evidence="7">
    <location>
        <begin position="669"/>
        <end position="863"/>
    </location>
</feature>
<dbReference type="Gene3D" id="3.30.2410.10">
    <property type="entry name" value="Hect, E3 ligase catalytic domain"/>
    <property type="match status" value="1"/>
</dbReference>
<dbReference type="AlphaFoldDB" id="A0AAE0L9X3"/>
<dbReference type="PANTHER" id="PTHR11254">
    <property type="entry name" value="HECT DOMAIN UBIQUITIN-PROTEIN LIGASE"/>
    <property type="match status" value="1"/>
</dbReference>
<dbReference type="PROSITE" id="PS50237">
    <property type="entry name" value="HECT"/>
    <property type="match status" value="1"/>
</dbReference>
<feature type="domain" description="HECT" evidence="8">
    <location>
        <begin position="318"/>
        <end position="609"/>
    </location>
</feature>
<sequence>MFGSCLGCFTGRTTVEVLGLPTSTSSPRRNAELENLPSDSLASQLLSKSKQGGSAVLAMGKSSAKPQRSQWISGTDVHVFRARGRAICTCVDAVLDPLLDVVDAHFDSTKHRGDDEQALTWQDVQVEHISHHINKAATSLYKTGDFRPVAEVLNNLLEVLHDVWHAALKPPAMAGLSLACFQSNALNRLMGMLSVVFCRRVTLESASALQYRAAQLTGLFNALGLRDRYLAPALSPSSKALMLYMETSKEGECKTSFQVRRAHAFWDAVEQAEDSLMRRDPSRPLCSKVFPTFVQDTWSTPSVGNRYAAGVVELEQGEGHGPRKEFFSLSADSACSGSASVTASIPPSPPALFHFNRASGKFWFNLVSARSEKMDRGYRFFGWLIGQAINNRCTLGIGLPEVLFRKLLEGPNFCPTMQMLQDFDPESAKSLDNIRGLSEREFHGLLEMEGCQGLSRKEYINKSIADLLSDGVQWQMEALEEGFVACVERQLFRTWAVTPRCLMDMVCGTDQEESFNIREVFRIALDEELSTTSSELADSLWRVLDFWPIDMKRKFVQFVTGSDRLPLKGTELLRIEVPFVAVSQRDHQRHLGMLPQAHTCENVLELPNYWEAQASVEQMDVEDLSAEDLASLRTKVYRLLEERLRLAVTQCDSYGLDELTLNTPDVQILSKPGSRSWSSPNGDSKNIITGAAQQHQPSRTPSSSHQYSSLTNASPSWPVHSATSTPNPRMSASSLAVLEGTSKQASADLSPKAKPHDLEPLPGIKGKPVGRLEAIADPRAPRKSQKEAARFDEDSLNLSEEVDSLLAHPLQPSNHHKRSSYFPQKSPGSNRGARARTGSSGGSGSQNGVPPSLDEMIAELSLD</sequence>
<protein>
    <recommendedName>
        <fullName evidence="3">HECT-type E3 ubiquitin transferase</fullName>
        <ecNumber evidence="3">2.3.2.26</ecNumber>
    </recommendedName>
</protein>
<evidence type="ECO:0000259" key="8">
    <source>
        <dbReference type="PROSITE" id="PS50237"/>
    </source>
</evidence>
<evidence type="ECO:0000256" key="7">
    <source>
        <dbReference type="SAM" id="MobiDB-lite"/>
    </source>
</evidence>
<dbReference type="GO" id="GO:0061630">
    <property type="term" value="F:ubiquitin protein ligase activity"/>
    <property type="evidence" value="ECO:0007669"/>
    <property type="project" value="UniProtKB-EC"/>
</dbReference>
<organism evidence="9 10">
    <name type="scientific">Cymbomonas tetramitiformis</name>
    <dbReference type="NCBI Taxonomy" id="36881"/>
    <lineage>
        <taxon>Eukaryota</taxon>
        <taxon>Viridiplantae</taxon>
        <taxon>Chlorophyta</taxon>
        <taxon>Pyramimonadophyceae</taxon>
        <taxon>Pyramimonadales</taxon>
        <taxon>Pyramimonadaceae</taxon>
        <taxon>Cymbomonas</taxon>
    </lineage>
</organism>
<name>A0AAE0L9X3_9CHLO</name>
<accession>A0AAE0L9X3</accession>
<evidence type="ECO:0000256" key="4">
    <source>
        <dbReference type="ARBA" id="ARBA00022679"/>
    </source>
</evidence>
<dbReference type="GO" id="GO:0016567">
    <property type="term" value="P:protein ubiquitination"/>
    <property type="evidence" value="ECO:0007669"/>
    <property type="project" value="TreeGrafter"/>
</dbReference>
<evidence type="ECO:0000256" key="2">
    <source>
        <dbReference type="ARBA" id="ARBA00004906"/>
    </source>
</evidence>
<dbReference type="SMART" id="SM00119">
    <property type="entry name" value="HECTc"/>
    <property type="match status" value="1"/>
</dbReference>
<reference evidence="9 10" key="1">
    <citation type="journal article" date="2015" name="Genome Biol. Evol.">
        <title>Comparative Genomics of a Bacterivorous Green Alga Reveals Evolutionary Causalities and Consequences of Phago-Mixotrophic Mode of Nutrition.</title>
        <authorList>
            <person name="Burns J.A."/>
            <person name="Paasch A."/>
            <person name="Narechania A."/>
            <person name="Kim E."/>
        </authorList>
    </citation>
    <scope>NUCLEOTIDE SEQUENCE [LARGE SCALE GENOMIC DNA]</scope>
    <source>
        <strain evidence="9 10">PLY_AMNH</strain>
    </source>
</reference>
<comment type="catalytic activity">
    <reaction evidence="1">
        <text>S-ubiquitinyl-[E2 ubiquitin-conjugating enzyme]-L-cysteine + [acceptor protein]-L-lysine = [E2 ubiquitin-conjugating enzyme]-L-cysteine + N(6)-ubiquitinyl-[acceptor protein]-L-lysine.</text>
        <dbReference type="EC" id="2.3.2.26"/>
    </reaction>
</comment>
<dbReference type="EMBL" id="LGRX02006049">
    <property type="protein sequence ID" value="KAK3277561.1"/>
    <property type="molecule type" value="Genomic_DNA"/>
</dbReference>
<comment type="pathway">
    <text evidence="2">Protein modification; protein ubiquitination.</text>
</comment>
<evidence type="ECO:0000256" key="5">
    <source>
        <dbReference type="ARBA" id="ARBA00022786"/>
    </source>
</evidence>
<keyword evidence="10" id="KW-1185">Reference proteome</keyword>